<dbReference type="AlphaFoldDB" id="A0A9X3JGV4"/>
<dbReference type="Pfam" id="PF13509">
    <property type="entry name" value="S1_2"/>
    <property type="match status" value="1"/>
</dbReference>
<evidence type="ECO:0000256" key="1">
    <source>
        <dbReference type="PIRNR" id="PIRNR012524"/>
    </source>
</evidence>
<dbReference type="Gene3D" id="2.40.50.140">
    <property type="entry name" value="Nucleic acid-binding proteins"/>
    <property type="match status" value="2"/>
</dbReference>
<evidence type="ECO:0000259" key="4">
    <source>
        <dbReference type="Pfam" id="PF21191"/>
    </source>
</evidence>
<dbReference type="EMBL" id="JAPRFR010000002">
    <property type="protein sequence ID" value="MCZ0725954.1"/>
    <property type="molecule type" value="Genomic_DNA"/>
</dbReference>
<evidence type="ECO:0000259" key="5">
    <source>
        <dbReference type="Pfam" id="PF21543"/>
    </source>
</evidence>
<feature type="domain" description="Conserved virulence factor B-like winged helix" evidence="3">
    <location>
        <begin position="229"/>
        <end position="287"/>
    </location>
</feature>
<accession>A0A9X3JGV4</accession>
<dbReference type="InterPro" id="IPR048587">
    <property type="entry name" value="CvfB_S1_3rd"/>
</dbReference>
<feature type="domain" description="Conserved virulence factor B second S1" evidence="4">
    <location>
        <begin position="73"/>
        <end position="134"/>
    </location>
</feature>
<comment type="caution">
    <text evidence="6">The sequence shown here is derived from an EMBL/GenBank/DDBJ whole genome shotgun (WGS) entry which is preliminary data.</text>
</comment>
<sequence>MNQHLGRVVSALIIDENQSHYFAQLDGLTYRVEKGANRESLGLGKMVRGFAYENQKGQAVISENLPAIRQGRYGLATVTKVRKDLGVFVDIGLPDKEIVVSLDDLPSETSLWPKKGDQLMISLKVDKKDRIWGHLADDGLIAQLASPLPAGSRKFQNEEVEGFVYHAKLVGSYVLTKEYHLAFIHESERDIEPRLGQAVKGRVIGVGQNGNLNLSLRPRAFEMISDDAAMILALLERQPNHYLPYHDKSDPDDIRAYFNISKAQFKRAVGNLLKNKKIDLKDQGIALKESKE</sequence>
<dbReference type="Pfam" id="PF17783">
    <property type="entry name" value="WHD_CvfB"/>
    <property type="match status" value="1"/>
</dbReference>
<dbReference type="InterPro" id="IPR014464">
    <property type="entry name" value="CvfB_fam"/>
</dbReference>
<evidence type="ECO:0000259" key="3">
    <source>
        <dbReference type="Pfam" id="PF17783"/>
    </source>
</evidence>
<name>A0A9X3JGV4_9LACT</name>
<evidence type="ECO:0000313" key="7">
    <source>
        <dbReference type="Proteomes" id="UP001146670"/>
    </source>
</evidence>
<feature type="domain" description="Conserved virulence factor B first S1" evidence="2">
    <location>
        <begin position="5"/>
        <end position="61"/>
    </location>
</feature>
<dbReference type="Pfam" id="PF21543">
    <property type="entry name" value="CvfB_2nd"/>
    <property type="match status" value="1"/>
</dbReference>
<organism evidence="6 7">
    <name type="scientific">Aerococcus kribbianus</name>
    <dbReference type="NCBI Taxonomy" id="2999064"/>
    <lineage>
        <taxon>Bacteria</taxon>
        <taxon>Bacillati</taxon>
        <taxon>Bacillota</taxon>
        <taxon>Bacilli</taxon>
        <taxon>Lactobacillales</taxon>
        <taxon>Aerococcaceae</taxon>
        <taxon>Aerococcus</taxon>
    </lineage>
</organism>
<dbReference type="PANTHER" id="PTHR37296:SF1">
    <property type="entry name" value="CONSERVED VIRULENCE FACTOR B"/>
    <property type="match status" value="1"/>
</dbReference>
<keyword evidence="7" id="KW-1185">Reference proteome</keyword>
<dbReference type="InterPro" id="IPR048588">
    <property type="entry name" value="CvfB_S1_2nd"/>
</dbReference>
<evidence type="ECO:0000313" key="6">
    <source>
        <dbReference type="EMBL" id="MCZ0725954.1"/>
    </source>
</evidence>
<feature type="domain" description="Conserved virulence factor B third S1" evidence="5">
    <location>
        <begin position="152"/>
        <end position="218"/>
    </location>
</feature>
<dbReference type="RefSeq" id="WP_268752285.1">
    <property type="nucleotide sequence ID" value="NZ_JAPRFQ010000002.1"/>
</dbReference>
<dbReference type="PIRSF" id="PIRSF012524">
    <property type="entry name" value="YitL_S1"/>
    <property type="match status" value="1"/>
</dbReference>
<comment type="similarity">
    <text evidence="1">Belongs to the CvfB family.</text>
</comment>
<proteinExistence type="inferred from homology"/>
<dbReference type="Pfam" id="PF21191">
    <property type="entry name" value="CvfB_1st"/>
    <property type="match status" value="1"/>
</dbReference>
<dbReference type="InterPro" id="IPR039566">
    <property type="entry name" value="CvfB_S1_st"/>
</dbReference>
<dbReference type="PANTHER" id="PTHR37296">
    <property type="entry name" value="CONSERVED VIRULENCE FACTOR B"/>
    <property type="match status" value="1"/>
</dbReference>
<gene>
    <name evidence="6" type="ORF">OW157_05140</name>
</gene>
<dbReference type="InterPro" id="IPR040764">
    <property type="entry name" value="CvfB_WH"/>
</dbReference>
<dbReference type="Gene3D" id="1.10.10.10">
    <property type="entry name" value="Winged helix-like DNA-binding domain superfamily/Winged helix DNA-binding domain"/>
    <property type="match status" value="1"/>
</dbReference>
<protein>
    <submittedName>
        <fullName evidence="6">S1-like domain-containing RNA-binding protein</fullName>
    </submittedName>
</protein>
<dbReference type="InterPro" id="IPR012340">
    <property type="entry name" value="NA-bd_OB-fold"/>
</dbReference>
<dbReference type="Proteomes" id="UP001146670">
    <property type="component" value="Unassembled WGS sequence"/>
</dbReference>
<evidence type="ECO:0000259" key="2">
    <source>
        <dbReference type="Pfam" id="PF13509"/>
    </source>
</evidence>
<dbReference type="Gene3D" id="2.40.50.330">
    <property type="match status" value="1"/>
</dbReference>
<dbReference type="InterPro" id="IPR036388">
    <property type="entry name" value="WH-like_DNA-bd_sf"/>
</dbReference>
<reference evidence="6" key="1">
    <citation type="submission" date="2022-12" db="EMBL/GenBank/DDBJ databases">
        <title>Description and comparative metabolic analysis of Aerococcus sp. nov., isolated from the feces of a pig.</title>
        <authorList>
            <person name="Chang Y.-H."/>
        </authorList>
    </citation>
    <scope>NUCLEOTIDE SEQUENCE</scope>
    <source>
        <strain evidence="6">YH-aer222</strain>
    </source>
</reference>